<evidence type="ECO:0000313" key="2">
    <source>
        <dbReference type="Proteomes" id="UP001188597"/>
    </source>
</evidence>
<evidence type="ECO:0000313" key="1">
    <source>
        <dbReference type="EMBL" id="KAK3043140.1"/>
    </source>
</evidence>
<dbReference type="Proteomes" id="UP001188597">
    <property type="component" value="Unassembled WGS sequence"/>
</dbReference>
<gene>
    <name evidence="1" type="ORF">RJ639_000029</name>
</gene>
<reference evidence="1" key="1">
    <citation type="submission" date="2022-12" db="EMBL/GenBank/DDBJ databases">
        <title>Draft genome assemblies for two species of Escallonia (Escalloniales).</title>
        <authorList>
            <person name="Chanderbali A."/>
            <person name="Dervinis C."/>
            <person name="Anghel I."/>
            <person name="Soltis D."/>
            <person name="Soltis P."/>
            <person name="Zapata F."/>
        </authorList>
    </citation>
    <scope>NUCLEOTIDE SEQUENCE</scope>
    <source>
        <strain evidence="1">UCBG64.0493</strain>
        <tissue evidence="1">Leaf</tissue>
    </source>
</reference>
<name>A0AA89BI26_9ASTE</name>
<dbReference type="EMBL" id="JAVXUP010000010">
    <property type="protein sequence ID" value="KAK3043140.1"/>
    <property type="molecule type" value="Genomic_DNA"/>
</dbReference>
<accession>A0AA89BI26</accession>
<proteinExistence type="predicted"/>
<sequence>MQGFKLLQQFEMQLSENGDSSQLTTREA</sequence>
<comment type="caution">
    <text evidence="1">The sequence shown here is derived from an EMBL/GenBank/DDBJ whole genome shotgun (WGS) entry which is preliminary data.</text>
</comment>
<keyword evidence="2" id="KW-1185">Reference proteome</keyword>
<dbReference type="AlphaFoldDB" id="A0AA89BI26"/>
<protein>
    <submittedName>
        <fullName evidence="1">Uncharacterized protein</fullName>
    </submittedName>
</protein>
<organism evidence="1 2">
    <name type="scientific">Escallonia herrerae</name>
    <dbReference type="NCBI Taxonomy" id="1293975"/>
    <lineage>
        <taxon>Eukaryota</taxon>
        <taxon>Viridiplantae</taxon>
        <taxon>Streptophyta</taxon>
        <taxon>Embryophyta</taxon>
        <taxon>Tracheophyta</taxon>
        <taxon>Spermatophyta</taxon>
        <taxon>Magnoliopsida</taxon>
        <taxon>eudicotyledons</taxon>
        <taxon>Gunneridae</taxon>
        <taxon>Pentapetalae</taxon>
        <taxon>asterids</taxon>
        <taxon>campanulids</taxon>
        <taxon>Escalloniales</taxon>
        <taxon>Escalloniaceae</taxon>
        <taxon>Escallonia</taxon>
    </lineage>
</organism>